<proteinExistence type="predicted"/>
<dbReference type="EMBL" id="BMHC01000001">
    <property type="protein sequence ID" value="GGI18599.1"/>
    <property type="molecule type" value="Genomic_DNA"/>
</dbReference>
<comment type="caution">
    <text evidence="1">The sequence shown here is derived from an EMBL/GenBank/DDBJ whole genome shotgun (WGS) entry which is preliminary data.</text>
</comment>
<reference evidence="1" key="1">
    <citation type="journal article" date="2014" name="Int. J. Syst. Evol. Microbiol.">
        <title>Complete genome sequence of Corynebacterium casei LMG S-19264T (=DSM 44701T), isolated from a smear-ripened cheese.</title>
        <authorList>
            <consortium name="US DOE Joint Genome Institute (JGI-PGF)"/>
            <person name="Walter F."/>
            <person name="Albersmeier A."/>
            <person name="Kalinowski J."/>
            <person name="Ruckert C."/>
        </authorList>
    </citation>
    <scope>NUCLEOTIDE SEQUENCE</scope>
    <source>
        <strain evidence="1">CGMCC 1.15034</strain>
    </source>
</reference>
<dbReference type="AlphaFoldDB" id="A0AA87W228"/>
<gene>
    <name evidence="1" type="ORF">GCM10010987_00110</name>
</gene>
<reference evidence="1" key="2">
    <citation type="submission" date="2022-12" db="EMBL/GenBank/DDBJ databases">
        <authorList>
            <person name="Sun Q."/>
            <person name="Zhou Y."/>
        </authorList>
    </citation>
    <scope>NUCLEOTIDE SEQUENCE</scope>
    <source>
        <strain evidence="1">CGMCC 1.15034</strain>
    </source>
</reference>
<evidence type="ECO:0000313" key="1">
    <source>
        <dbReference type="EMBL" id="GGI18599.1"/>
    </source>
</evidence>
<protein>
    <submittedName>
        <fullName evidence="1">Uncharacterized protein</fullName>
    </submittedName>
</protein>
<dbReference type="Proteomes" id="UP000625079">
    <property type="component" value="Unassembled WGS sequence"/>
</dbReference>
<sequence>MLPDEFAGASYVDTPTNSVATVWNGMIPSALPAVPGASTSSAFAINNFGRVVGVSNSGASSIATVWNANIPTALNLPANTTGSTALDVNDVGRVVG</sequence>
<name>A0AA87W228_9BRAD</name>
<evidence type="ECO:0000313" key="2">
    <source>
        <dbReference type="Proteomes" id="UP000625079"/>
    </source>
</evidence>
<accession>A0AA87W228</accession>
<organism evidence="1 2">
    <name type="scientific">Bradyrhizobium guangdongense</name>
    <dbReference type="NCBI Taxonomy" id="1325090"/>
    <lineage>
        <taxon>Bacteria</taxon>
        <taxon>Pseudomonadati</taxon>
        <taxon>Pseudomonadota</taxon>
        <taxon>Alphaproteobacteria</taxon>
        <taxon>Hyphomicrobiales</taxon>
        <taxon>Nitrobacteraceae</taxon>
        <taxon>Bradyrhizobium</taxon>
    </lineage>
</organism>